<evidence type="ECO:0000256" key="1">
    <source>
        <dbReference type="SAM" id="MobiDB-lite"/>
    </source>
</evidence>
<dbReference type="PANTHER" id="PTHR13464:SF0">
    <property type="entry name" value="SAP30-BINDING PROTEIN"/>
    <property type="match status" value="1"/>
</dbReference>
<dbReference type="Proteomes" id="UP001620626">
    <property type="component" value="Unassembled WGS sequence"/>
</dbReference>
<dbReference type="EMBL" id="JBICBT010000601">
    <property type="protein sequence ID" value="KAL3107994.1"/>
    <property type="molecule type" value="Genomic_DNA"/>
</dbReference>
<dbReference type="AlphaFoldDB" id="A0ABD2L0F9"/>
<comment type="caution">
    <text evidence="2">The sequence shown here is derived from an EMBL/GenBank/DDBJ whole genome shotgun (WGS) entry which is preliminary data.</text>
</comment>
<feature type="compositionally biased region" description="Acidic residues" evidence="1">
    <location>
        <begin position="102"/>
        <end position="112"/>
    </location>
</feature>
<feature type="compositionally biased region" description="Low complexity" evidence="1">
    <location>
        <begin position="45"/>
        <end position="71"/>
    </location>
</feature>
<feature type="compositionally biased region" description="Basic and acidic residues" evidence="1">
    <location>
        <begin position="23"/>
        <end position="37"/>
    </location>
</feature>
<dbReference type="Pfam" id="PF07818">
    <property type="entry name" value="HCNGP"/>
    <property type="match status" value="1"/>
</dbReference>
<keyword evidence="3" id="KW-1185">Reference proteome</keyword>
<accession>A0ABD2L0F9</accession>
<sequence>MNSLLAYGSDSDEEGQHQQSRHGQSEPDQQPREEQKQRGNGGLAGQLSSSSSSSALAAAAAASVLTEAAPLEEPRPPRRQSDMFDEDDDEADVFGSERQRNDEDDEEEELDLLLEKGAKFSDSAMLDVGGSSGGGGSTPGPGYTPRSVCSADEPMDEDMAAESSADAIQHRDLPPSPRGECDPELAQRFVAFFEKKERGVDMHASIKRRKDYINPALYEALRNAYGIDEKGTCFARAVYDPNAFAADDFYDALGDHQAVLEQRRKKMVQQQQQQEQHQHSSSKRPASFPTGGGKAK</sequence>
<protein>
    <recommendedName>
        <fullName evidence="4">SAP30-binding protein</fullName>
    </recommendedName>
</protein>
<reference evidence="2 3" key="1">
    <citation type="submission" date="2024-10" db="EMBL/GenBank/DDBJ databases">
        <authorList>
            <person name="Kim D."/>
        </authorList>
    </citation>
    <scope>NUCLEOTIDE SEQUENCE [LARGE SCALE GENOMIC DNA]</scope>
    <source>
        <strain evidence="2">BH-2024</strain>
    </source>
</reference>
<organism evidence="2 3">
    <name type="scientific">Heterodera trifolii</name>
    <dbReference type="NCBI Taxonomy" id="157864"/>
    <lineage>
        <taxon>Eukaryota</taxon>
        <taxon>Metazoa</taxon>
        <taxon>Ecdysozoa</taxon>
        <taxon>Nematoda</taxon>
        <taxon>Chromadorea</taxon>
        <taxon>Rhabditida</taxon>
        <taxon>Tylenchina</taxon>
        <taxon>Tylenchomorpha</taxon>
        <taxon>Tylenchoidea</taxon>
        <taxon>Heteroderidae</taxon>
        <taxon>Heteroderinae</taxon>
        <taxon>Heterodera</taxon>
    </lineage>
</organism>
<evidence type="ECO:0008006" key="4">
    <source>
        <dbReference type="Google" id="ProtNLM"/>
    </source>
</evidence>
<proteinExistence type="predicted"/>
<feature type="compositionally biased region" description="Basic and acidic residues" evidence="1">
    <location>
        <begin position="72"/>
        <end position="82"/>
    </location>
</feature>
<name>A0ABD2L0F9_9BILA</name>
<evidence type="ECO:0000313" key="2">
    <source>
        <dbReference type="EMBL" id="KAL3107994.1"/>
    </source>
</evidence>
<feature type="compositionally biased region" description="Gly residues" evidence="1">
    <location>
        <begin position="130"/>
        <end position="139"/>
    </location>
</feature>
<evidence type="ECO:0000313" key="3">
    <source>
        <dbReference type="Proteomes" id="UP001620626"/>
    </source>
</evidence>
<dbReference type="PANTHER" id="PTHR13464">
    <property type="entry name" value="TRANSCRIPTIONAL REGULATOR PROTEIN HCNGP"/>
    <property type="match status" value="1"/>
</dbReference>
<gene>
    <name evidence="2" type="ORF">niasHT_018295</name>
</gene>
<feature type="region of interest" description="Disordered" evidence="1">
    <location>
        <begin position="262"/>
        <end position="296"/>
    </location>
</feature>
<feature type="compositionally biased region" description="Acidic residues" evidence="1">
    <location>
        <begin position="83"/>
        <end position="92"/>
    </location>
</feature>
<dbReference type="InterPro" id="IPR012479">
    <property type="entry name" value="SAP30BP"/>
</dbReference>
<feature type="region of interest" description="Disordered" evidence="1">
    <location>
        <begin position="1"/>
        <end position="181"/>
    </location>
</feature>